<dbReference type="PANTHER" id="PTHR14107:SF16">
    <property type="entry name" value="AT02583P"/>
    <property type="match status" value="1"/>
</dbReference>
<dbReference type="OrthoDB" id="3367at2759"/>
<evidence type="ECO:0000313" key="3">
    <source>
        <dbReference type="EMBL" id="MPC13972.1"/>
    </source>
</evidence>
<accession>A0A5B7CW46</accession>
<organism evidence="3 4">
    <name type="scientific">Portunus trituberculatus</name>
    <name type="common">Swimming crab</name>
    <name type="synonym">Neptunus trituberculatus</name>
    <dbReference type="NCBI Taxonomy" id="210409"/>
    <lineage>
        <taxon>Eukaryota</taxon>
        <taxon>Metazoa</taxon>
        <taxon>Ecdysozoa</taxon>
        <taxon>Arthropoda</taxon>
        <taxon>Crustacea</taxon>
        <taxon>Multicrustacea</taxon>
        <taxon>Malacostraca</taxon>
        <taxon>Eumalacostraca</taxon>
        <taxon>Eucarida</taxon>
        <taxon>Decapoda</taxon>
        <taxon>Pleocyemata</taxon>
        <taxon>Brachyura</taxon>
        <taxon>Eubrachyura</taxon>
        <taxon>Portunoidea</taxon>
        <taxon>Portunidae</taxon>
        <taxon>Portuninae</taxon>
        <taxon>Portunus</taxon>
    </lineage>
</organism>
<keyword evidence="1" id="KW-0853">WD repeat</keyword>
<dbReference type="Gene3D" id="2.130.10.10">
    <property type="entry name" value="YVTN repeat-like/Quinoprotein amine dehydrogenase"/>
    <property type="match status" value="1"/>
</dbReference>
<gene>
    <name evidence="3" type="primary">Wdr20</name>
    <name evidence="3" type="ORF">E2C01_006725</name>
</gene>
<keyword evidence="4" id="KW-1185">Reference proteome</keyword>
<comment type="caution">
    <text evidence="3">The sequence shown here is derived from an EMBL/GenBank/DDBJ whole genome shotgun (WGS) entry which is preliminary data.</text>
</comment>
<sequence>MAGQGDTGTKEEIKTQFTTVEGVYRLLSPSEYSRPNRVAYSSSGGGGSTPAVRVSLVKVSDSPGHDHDRTKICFNYGRELFVYTYRGIKKVRGVGAGMMGGGKVV</sequence>
<dbReference type="InterPro" id="IPR051362">
    <property type="entry name" value="WD_repeat_creC_regulators"/>
</dbReference>
<evidence type="ECO:0000313" key="4">
    <source>
        <dbReference type="Proteomes" id="UP000324222"/>
    </source>
</evidence>
<dbReference type="InterPro" id="IPR015943">
    <property type="entry name" value="WD40/YVTN_repeat-like_dom_sf"/>
</dbReference>
<reference evidence="3 4" key="1">
    <citation type="submission" date="2019-05" db="EMBL/GenBank/DDBJ databases">
        <title>Another draft genome of Portunus trituberculatus and its Hox gene families provides insights of decapod evolution.</title>
        <authorList>
            <person name="Jeong J.-H."/>
            <person name="Song I."/>
            <person name="Kim S."/>
            <person name="Choi T."/>
            <person name="Kim D."/>
            <person name="Ryu S."/>
            <person name="Kim W."/>
        </authorList>
    </citation>
    <scope>NUCLEOTIDE SEQUENCE [LARGE SCALE GENOMIC DNA]</scope>
    <source>
        <tissue evidence="3">Muscle</tissue>
    </source>
</reference>
<proteinExistence type="predicted"/>
<dbReference type="PANTHER" id="PTHR14107">
    <property type="entry name" value="WD REPEAT PROTEIN"/>
    <property type="match status" value="1"/>
</dbReference>
<dbReference type="AlphaFoldDB" id="A0A5B7CW46"/>
<evidence type="ECO:0000256" key="2">
    <source>
        <dbReference type="ARBA" id="ARBA00022737"/>
    </source>
</evidence>
<dbReference type="Proteomes" id="UP000324222">
    <property type="component" value="Unassembled WGS sequence"/>
</dbReference>
<evidence type="ECO:0000256" key="1">
    <source>
        <dbReference type="ARBA" id="ARBA00022574"/>
    </source>
</evidence>
<name>A0A5B7CW46_PORTR</name>
<dbReference type="EMBL" id="VSRR010000320">
    <property type="protein sequence ID" value="MPC13972.1"/>
    <property type="molecule type" value="Genomic_DNA"/>
</dbReference>
<protein>
    <submittedName>
        <fullName evidence="3">WD repeat-containing protein 20</fullName>
    </submittedName>
</protein>
<keyword evidence="2" id="KW-0677">Repeat</keyword>